<accession>C8VZZ1</accession>
<dbReference type="STRING" id="485916.Dtox_2306"/>
<evidence type="ECO:0000256" key="5">
    <source>
        <dbReference type="ARBA" id="ARBA00023136"/>
    </source>
</evidence>
<dbReference type="GO" id="GO:0051301">
    <property type="term" value="P:cell division"/>
    <property type="evidence" value="ECO:0007669"/>
    <property type="project" value="InterPro"/>
</dbReference>
<evidence type="ECO:0000313" key="8">
    <source>
        <dbReference type="Proteomes" id="UP000002217"/>
    </source>
</evidence>
<dbReference type="GO" id="GO:0008360">
    <property type="term" value="P:regulation of cell shape"/>
    <property type="evidence" value="ECO:0007669"/>
    <property type="project" value="UniProtKB-KW"/>
</dbReference>
<gene>
    <name evidence="7" type="ordered locus">Dtox_2306</name>
</gene>
<keyword evidence="3" id="KW-0133">Cell shape</keyword>
<comment type="subcellular location">
    <subcellularLocation>
        <location evidence="1">Membrane</location>
        <topology evidence="1">Multi-pass membrane protein</topology>
    </subcellularLocation>
</comment>
<evidence type="ECO:0000256" key="6">
    <source>
        <dbReference type="SAM" id="Phobius"/>
    </source>
</evidence>
<reference evidence="7 8" key="1">
    <citation type="journal article" date="2009" name="Stand. Genomic Sci.">
        <title>Complete genome sequence of Desulfotomaculum acetoxidans type strain (5575).</title>
        <authorList>
            <person name="Spring S."/>
            <person name="Lapidus A."/>
            <person name="Schroder M."/>
            <person name="Gleim D."/>
            <person name="Sims D."/>
            <person name="Meincke L."/>
            <person name="Glavina Del Rio T."/>
            <person name="Tice H."/>
            <person name="Copeland A."/>
            <person name="Cheng J.F."/>
            <person name="Lucas S."/>
            <person name="Chen F."/>
            <person name="Nolan M."/>
            <person name="Bruce D."/>
            <person name="Goodwin L."/>
            <person name="Pitluck S."/>
            <person name="Ivanova N."/>
            <person name="Mavromatis K."/>
            <person name="Mikhailova N."/>
            <person name="Pati A."/>
            <person name="Chen A."/>
            <person name="Palaniappan K."/>
            <person name="Land M."/>
            <person name="Hauser L."/>
            <person name="Chang Y.J."/>
            <person name="Jeffries C.D."/>
            <person name="Chain P."/>
            <person name="Saunders E."/>
            <person name="Brettin T."/>
            <person name="Detter J.C."/>
            <person name="Goker M."/>
            <person name="Bristow J."/>
            <person name="Eisen J.A."/>
            <person name="Markowitz V."/>
            <person name="Hugenholtz P."/>
            <person name="Kyrpides N.C."/>
            <person name="Klenk H.P."/>
            <person name="Han C."/>
        </authorList>
    </citation>
    <scope>NUCLEOTIDE SEQUENCE [LARGE SCALE GENOMIC DNA]</scope>
    <source>
        <strain evidence="8">ATCC 49208 / DSM 771 / VKM B-1644</strain>
    </source>
</reference>
<dbReference type="PANTHER" id="PTHR30474">
    <property type="entry name" value="CELL CYCLE PROTEIN"/>
    <property type="match status" value="1"/>
</dbReference>
<evidence type="ECO:0000313" key="7">
    <source>
        <dbReference type="EMBL" id="ACV63119.1"/>
    </source>
</evidence>
<organism evidence="7 8">
    <name type="scientific">Desulfofarcimen acetoxidans (strain ATCC 49208 / DSM 771 / KCTC 5769 / VKM B-1644 / 5575)</name>
    <name type="common">Desulfotomaculum acetoxidans</name>
    <dbReference type="NCBI Taxonomy" id="485916"/>
    <lineage>
        <taxon>Bacteria</taxon>
        <taxon>Bacillati</taxon>
        <taxon>Bacillota</taxon>
        <taxon>Clostridia</taxon>
        <taxon>Eubacteriales</taxon>
        <taxon>Peptococcaceae</taxon>
        <taxon>Desulfofarcimen</taxon>
    </lineage>
</organism>
<dbReference type="KEGG" id="dae:Dtox_2306"/>
<feature type="transmembrane region" description="Helical" evidence="6">
    <location>
        <begin position="225"/>
        <end position="241"/>
    </location>
</feature>
<feature type="transmembrane region" description="Helical" evidence="6">
    <location>
        <begin position="248"/>
        <end position="267"/>
    </location>
</feature>
<feature type="transmembrane region" description="Helical" evidence="6">
    <location>
        <begin position="332"/>
        <end position="352"/>
    </location>
</feature>
<feature type="transmembrane region" description="Helical" evidence="6">
    <location>
        <begin position="128"/>
        <end position="146"/>
    </location>
</feature>
<protein>
    <submittedName>
        <fullName evidence="7">Cell cycle protein</fullName>
    </submittedName>
</protein>
<dbReference type="eggNOG" id="COG0772">
    <property type="taxonomic scope" value="Bacteria"/>
</dbReference>
<evidence type="ECO:0000256" key="4">
    <source>
        <dbReference type="ARBA" id="ARBA00022989"/>
    </source>
</evidence>
<dbReference type="Proteomes" id="UP000002217">
    <property type="component" value="Chromosome"/>
</dbReference>
<dbReference type="Pfam" id="PF01098">
    <property type="entry name" value="FTSW_RODA_SPOVE"/>
    <property type="match status" value="1"/>
</dbReference>
<dbReference type="OrthoDB" id="9812661at2"/>
<keyword evidence="2 6" id="KW-0812">Transmembrane</keyword>
<dbReference type="EMBL" id="CP001720">
    <property type="protein sequence ID" value="ACV63119.1"/>
    <property type="molecule type" value="Genomic_DNA"/>
</dbReference>
<dbReference type="InterPro" id="IPR001182">
    <property type="entry name" value="FtsW/RodA"/>
</dbReference>
<keyword evidence="5 6" id="KW-0472">Membrane</keyword>
<feature type="transmembrane region" description="Helical" evidence="6">
    <location>
        <begin position="398"/>
        <end position="419"/>
    </location>
</feature>
<dbReference type="PANTHER" id="PTHR30474:SF3">
    <property type="entry name" value="PEPTIDOGLYCAN GLYCOSYLTRANSFERASE RODA"/>
    <property type="match status" value="1"/>
</dbReference>
<evidence type="ECO:0000256" key="1">
    <source>
        <dbReference type="ARBA" id="ARBA00004141"/>
    </source>
</evidence>
<feature type="transmembrane region" description="Helical" evidence="6">
    <location>
        <begin position="71"/>
        <end position="89"/>
    </location>
</feature>
<sequence>MIQYRFLPERKTEGRLLSLVGLYLLIGGLVLFLTDKPAAEDNLPLLSILPVMLAFAAVSIYWRFTGYKGDQLLLPMVAFLSANGLIFLLRLDPAYALRQAAWLAIALVCLVLITGYCRNYLFLSDYQYIYVLAGVVLLILPIFFGIEQGGAKSWLNFGLFQVQSSEFVKILLVLFLTGYLTENRPVLAVGNMNLGFISIPEAKYWVPLIAMWAVSLLLLVFQKDLGTALIYFGTFLAMLYIATARLSYIFSGMALFLLGAGFSYQFFSHVRTRVLVWLNPWPYSDTSGYQVIQSIVALASGGITGNGFNAGFPKFIPAVHTDFIFSAIGEEMGFLGGAGIILIYLLMVYRGLRITLSSRDDFSMLLAAGLTVLISFQAFIIIAGVTKLLPLTGVTLPFVSYGGSSLVANFVLLGLLLNVSNEAEQL</sequence>
<dbReference type="AlphaFoldDB" id="C8VZZ1"/>
<name>C8VZZ1_DESAS</name>
<feature type="transmembrane region" description="Helical" evidence="6">
    <location>
        <begin position="16"/>
        <end position="33"/>
    </location>
</feature>
<feature type="transmembrane region" description="Helical" evidence="6">
    <location>
        <begin position="45"/>
        <end position="64"/>
    </location>
</feature>
<proteinExistence type="predicted"/>
<keyword evidence="4 6" id="KW-1133">Transmembrane helix</keyword>
<feature type="transmembrane region" description="Helical" evidence="6">
    <location>
        <begin position="364"/>
        <end position="386"/>
    </location>
</feature>
<dbReference type="GO" id="GO:0032153">
    <property type="term" value="C:cell division site"/>
    <property type="evidence" value="ECO:0007669"/>
    <property type="project" value="TreeGrafter"/>
</dbReference>
<evidence type="ECO:0000256" key="2">
    <source>
        <dbReference type="ARBA" id="ARBA00022692"/>
    </source>
</evidence>
<evidence type="ECO:0000256" key="3">
    <source>
        <dbReference type="ARBA" id="ARBA00022960"/>
    </source>
</evidence>
<feature type="transmembrane region" description="Helical" evidence="6">
    <location>
        <begin position="202"/>
        <end position="219"/>
    </location>
</feature>
<keyword evidence="8" id="KW-1185">Reference proteome</keyword>
<dbReference type="HOGENOM" id="CLU_029243_3_0_9"/>
<feature type="transmembrane region" description="Helical" evidence="6">
    <location>
        <begin position="101"/>
        <end position="121"/>
    </location>
</feature>
<dbReference type="GO" id="GO:0005886">
    <property type="term" value="C:plasma membrane"/>
    <property type="evidence" value="ECO:0007669"/>
    <property type="project" value="TreeGrafter"/>
</dbReference>
<dbReference type="RefSeq" id="WP_015757820.1">
    <property type="nucleotide sequence ID" value="NC_013216.1"/>
</dbReference>
<dbReference type="GO" id="GO:0015648">
    <property type="term" value="F:lipid-linked peptidoglycan transporter activity"/>
    <property type="evidence" value="ECO:0007669"/>
    <property type="project" value="TreeGrafter"/>
</dbReference>